<dbReference type="InterPro" id="IPR021109">
    <property type="entry name" value="Peptidase_aspartic_dom_sf"/>
</dbReference>
<dbReference type="Gene3D" id="2.40.70.10">
    <property type="entry name" value="Acid Proteases"/>
    <property type="match status" value="2"/>
</dbReference>
<name>A0A875SA90_EENNA</name>
<evidence type="ECO:0000256" key="2">
    <source>
        <dbReference type="ARBA" id="ARBA00023157"/>
    </source>
</evidence>
<keyword evidence="7" id="KW-1185">Reference proteome</keyword>
<sequence length="729" mass="75092">MKEGSSHSSLEKRDIELGLSRYSYTVSGSIVGDTTVIPFLVDTSHPVTWASNSILSSLTCSGESFTVSNAYGTTAEGTMCSQNLNLGDSITLTDFPIGLATSNGFSNTAMLGLGLESNGSNSFIDDLVDQGYIEQRIASLYLNHIDLEGQLILGGINSSLYEGTIQYVDAVSSSSSGGWNINLDGISDTLGNVIDQSSGVALLDSSSTLNYFPSDVIESIASIFNGTYDDSIGMYQVNCESISTTTQQVNFHFDSSIEISAAASNMYMTFGDSCYLSMYPSTSENPYVLGQPFLANSYTVFRYDTQEVGLVQVDSGSNEVTICSFCDAQYTCVPCENITQVTTIVSTSYTTWYSTETITFSESSSTETTTSTSSSSSSAETTSSTLSSSVSSSSTSSSTSSSSVSSTEATTSMGSSSSSGSTTSSTLSSSVSSVTPSSTTSSTFSSSSSSISASTSSESIIGSSSLSSSTTSSAILSSSTPGTASSTSSATSSITSSISIPTSISSSALECSNIDESGGCYSETSSFPSSSLSSDITSSSELTQLTSSDFETTTVIRTSCSGLEGCTLSITQSISGSTSDIFSLGSSTSESSTVESSTLESSIVESPTLEYSTAESPTVESSTTEGTAESSIPESSESILVTSFGSSLLPTSQSSEVLGSSPTNTITTTLVANQSGSTSQSSTYTIESSLSQSTPVIVTTFIGEAIVVNPDACSFFHMLAVFAGTLILL</sequence>
<feature type="region of interest" description="Disordered" evidence="4">
    <location>
        <begin position="581"/>
        <end position="636"/>
    </location>
</feature>
<dbReference type="AlphaFoldDB" id="A0A875SA90"/>
<dbReference type="PRINTS" id="PR00792">
    <property type="entry name" value="PEPSIN"/>
</dbReference>
<dbReference type="InterPro" id="IPR001461">
    <property type="entry name" value="Aspartic_peptidase_A1"/>
</dbReference>
<feature type="compositionally biased region" description="Low complexity" evidence="4">
    <location>
        <begin position="618"/>
        <end position="636"/>
    </location>
</feature>
<feature type="region of interest" description="Disordered" evidence="4">
    <location>
        <begin position="363"/>
        <end position="454"/>
    </location>
</feature>
<dbReference type="GO" id="GO:0004190">
    <property type="term" value="F:aspartic-type endopeptidase activity"/>
    <property type="evidence" value="ECO:0007669"/>
    <property type="project" value="InterPro"/>
</dbReference>
<evidence type="ECO:0000313" key="7">
    <source>
        <dbReference type="Proteomes" id="UP000662931"/>
    </source>
</evidence>
<dbReference type="PROSITE" id="PS51767">
    <property type="entry name" value="PEPTIDASE_A1"/>
    <property type="match status" value="1"/>
</dbReference>
<dbReference type="EMBL" id="CP064815">
    <property type="protein sequence ID" value="QPG76712.1"/>
    <property type="molecule type" value="Genomic_DNA"/>
</dbReference>
<evidence type="ECO:0000256" key="3">
    <source>
        <dbReference type="PIRSR" id="PIRSR601461-2"/>
    </source>
</evidence>
<dbReference type="SUPFAM" id="SSF50630">
    <property type="entry name" value="Acid proteases"/>
    <property type="match status" value="1"/>
</dbReference>
<keyword evidence="2 3" id="KW-1015">Disulfide bond</keyword>
<dbReference type="GO" id="GO:0006508">
    <property type="term" value="P:proteolysis"/>
    <property type="evidence" value="ECO:0007669"/>
    <property type="project" value="InterPro"/>
</dbReference>
<dbReference type="KEGG" id="bnn:FOA43_004106"/>
<organism evidence="6 7">
    <name type="scientific">Eeniella nana</name>
    <name type="common">Yeast</name>
    <name type="synonym">Brettanomyces nanus</name>
    <dbReference type="NCBI Taxonomy" id="13502"/>
    <lineage>
        <taxon>Eukaryota</taxon>
        <taxon>Fungi</taxon>
        <taxon>Dikarya</taxon>
        <taxon>Ascomycota</taxon>
        <taxon>Saccharomycotina</taxon>
        <taxon>Pichiomycetes</taxon>
        <taxon>Pichiales</taxon>
        <taxon>Pichiaceae</taxon>
        <taxon>Brettanomyces</taxon>
    </lineage>
</organism>
<evidence type="ECO:0000313" key="6">
    <source>
        <dbReference type="EMBL" id="QPG76712.1"/>
    </source>
</evidence>
<dbReference type="OrthoDB" id="771136at2759"/>
<comment type="similarity">
    <text evidence="1">Belongs to the peptidase A1 family.</text>
</comment>
<dbReference type="Proteomes" id="UP000662931">
    <property type="component" value="Chromosome 4"/>
</dbReference>
<dbReference type="PANTHER" id="PTHR47966">
    <property type="entry name" value="BETA-SITE APP-CLEAVING ENZYME, ISOFORM A-RELATED"/>
    <property type="match status" value="1"/>
</dbReference>
<feature type="compositionally biased region" description="Low complexity" evidence="4">
    <location>
        <begin position="583"/>
        <end position="606"/>
    </location>
</feature>
<gene>
    <name evidence="6" type="ORF">FOA43_004106</name>
</gene>
<dbReference type="RefSeq" id="XP_038780277.1">
    <property type="nucleotide sequence ID" value="XM_038924349.1"/>
</dbReference>
<evidence type="ECO:0000256" key="1">
    <source>
        <dbReference type="ARBA" id="ARBA00007447"/>
    </source>
</evidence>
<proteinExistence type="inferred from homology"/>
<dbReference type="PANTHER" id="PTHR47966:SF51">
    <property type="entry name" value="BETA-SITE APP-CLEAVING ENZYME, ISOFORM A-RELATED"/>
    <property type="match status" value="1"/>
</dbReference>
<accession>A0A875SA90</accession>
<reference evidence="6" key="1">
    <citation type="submission" date="2020-10" db="EMBL/GenBank/DDBJ databases">
        <authorList>
            <person name="Roach M.J.R."/>
        </authorList>
    </citation>
    <scope>NUCLEOTIDE SEQUENCE</scope>
    <source>
        <strain evidence="6">CBS 1945</strain>
    </source>
</reference>
<evidence type="ECO:0000259" key="5">
    <source>
        <dbReference type="PROSITE" id="PS51767"/>
    </source>
</evidence>
<feature type="disulfide bond" evidence="3">
    <location>
        <begin position="239"/>
        <end position="274"/>
    </location>
</feature>
<dbReference type="Pfam" id="PF00026">
    <property type="entry name" value="Asp"/>
    <property type="match status" value="1"/>
</dbReference>
<dbReference type="InterPro" id="IPR033121">
    <property type="entry name" value="PEPTIDASE_A1"/>
</dbReference>
<feature type="domain" description="Peptidase A1" evidence="5">
    <location>
        <begin position="24"/>
        <end position="311"/>
    </location>
</feature>
<dbReference type="GeneID" id="62197506"/>
<evidence type="ECO:0000256" key="4">
    <source>
        <dbReference type="SAM" id="MobiDB-lite"/>
    </source>
</evidence>
<protein>
    <recommendedName>
        <fullName evidence="5">Peptidase A1 domain-containing protein</fullName>
    </recommendedName>
</protein>